<dbReference type="InterPro" id="IPR011604">
    <property type="entry name" value="PDDEXK-like_dom_sf"/>
</dbReference>
<proteinExistence type="inferred from homology"/>
<evidence type="ECO:0000256" key="9">
    <source>
        <dbReference type="ARBA" id="ARBA00023004"/>
    </source>
</evidence>
<evidence type="ECO:0000256" key="7">
    <source>
        <dbReference type="ARBA" id="ARBA00022801"/>
    </source>
</evidence>
<reference evidence="15 16" key="1">
    <citation type="journal article" date="2013" name="PLoS ONE">
        <title>Cultivation and Complete Genome Sequencing of Gloeobacter kilaueensis sp. nov., from a Lava Cave in Kilauea Caldera, Hawai'i.</title>
        <authorList>
            <person name="Saw J.H."/>
            <person name="Schatz M."/>
            <person name="Brown M.V."/>
            <person name="Kunkel D.D."/>
            <person name="Foster J.S."/>
            <person name="Shick H."/>
            <person name="Christensen S."/>
            <person name="Hou S."/>
            <person name="Wan X."/>
            <person name="Donachie S.P."/>
        </authorList>
    </citation>
    <scope>NUCLEOTIDE SEQUENCE [LARGE SCALE GENOMIC DNA]</scope>
    <source>
        <strain evidence="16">JS</strain>
    </source>
</reference>
<keyword evidence="7 13" id="KW-0378">Hydrolase</keyword>
<keyword evidence="11 13" id="KW-0051">Antiviral defense</keyword>
<keyword evidence="10 13" id="KW-0411">Iron-sulfur</keyword>
<evidence type="ECO:0000256" key="3">
    <source>
        <dbReference type="ARBA" id="ARBA00012768"/>
    </source>
</evidence>
<sequence length="198" mass="22340">MIADEQYVPIAALNQYAYCPHRCWRMFCAGGFTDNAATIEGSDLHRRVHTVGSGNRDEVQQWRGIWLRSEQYGLIGKADLIEYRENLYCPVEYKRGAQSDWDNDALQLCGQALCLEEMTGSTVPVGFIYSTRLHRREAVPLVGPVRMQTVETIAAVREMLTSGAMPPAIYSKRCEGCSLLEQCRPKLAAKVAKYQEEN</sequence>
<comment type="function">
    <text evidence="13">CRISPR (clustered regularly interspaced short palindromic repeat) is an adaptive immune system that provides protection against mobile genetic elements (viruses, transposable elements and conjugative plasmids). CRISPR clusters contain sequences complementary to antecedent mobile elements and target invading nucleic acids. CRISPR clusters are transcribed and processed into CRISPR RNA (crRNA).</text>
</comment>
<evidence type="ECO:0000313" key="15">
    <source>
        <dbReference type="EMBL" id="AGY58210.1"/>
    </source>
</evidence>
<dbReference type="PANTHER" id="PTHR36531">
    <property type="entry name" value="CRISPR-ASSOCIATED EXONUCLEASE CAS4"/>
    <property type="match status" value="1"/>
</dbReference>
<dbReference type="Proteomes" id="UP000017396">
    <property type="component" value="Chromosome"/>
</dbReference>
<dbReference type="Pfam" id="PF01930">
    <property type="entry name" value="Cas_Cas4"/>
    <property type="match status" value="1"/>
</dbReference>
<dbReference type="PATRIC" id="fig|1183438.3.peg.1924"/>
<comment type="cofactor">
    <cofactor evidence="13">
        <name>Mg(2+)</name>
        <dbReference type="ChEBI" id="CHEBI:18420"/>
    </cofactor>
    <cofactor evidence="13">
        <name>Mn(2+)</name>
        <dbReference type="ChEBI" id="CHEBI:29035"/>
    </cofactor>
    <text evidence="13">Mg(2+) or Mn(2+) required for ssDNA cleavage activity.</text>
</comment>
<comment type="cofactor">
    <cofactor evidence="1">
        <name>[4Fe-4S] cluster</name>
        <dbReference type="ChEBI" id="CHEBI:49883"/>
    </cofactor>
</comment>
<evidence type="ECO:0000256" key="1">
    <source>
        <dbReference type="ARBA" id="ARBA00001966"/>
    </source>
</evidence>
<keyword evidence="8 13" id="KW-0269">Exonuclease</keyword>
<dbReference type="CDD" id="cd09637">
    <property type="entry name" value="Cas4_I-A_I-B_I-C_I-D_II-B"/>
    <property type="match status" value="1"/>
</dbReference>
<evidence type="ECO:0000256" key="6">
    <source>
        <dbReference type="ARBA" id="ARBA00022723"/>
    </source>
</evidence>
<keyword evidence="9 13" id="KW-0408">Iron</keyword>
<dbReference type="HOGENOM" id="CLU_102055_1_1_3"/>
<dbReference type="InterPro" id="IPR013343">
    <property type="entry name" value="CRISPR-assoc_prot_Cas4"/>
</dbReference>
<dbReference type="Gene3D" id="3.90.320.10">
    <property type="match status" value="1"/>
</dbReference>
<feature type="domain" description="DUF83" evidence="14">
    <location>
        <begin position="12"/>
        <end position="183"/>
    </location>
</feature>
<dbReference type="GO" id="GO:0051536">
    <property type="term" value="F:iron-sulfur cluster binding"/>
    <property type="evidence" value="ECO:0007669"/>
    <property type="project" value="UniProtKB-KW"/>
</dbReference>
<organism evidence="15 16">
    <name type="scientific">Gloeobacter kilaueensis (strain ATCC BAA-2537 / CCAP 1431/1 / ULC 316 / JS1)</name>
    <dbReference type="NCBI Taxonomy" id="1183438"/>
    <lineage>
        <taxon>Bacteria</taxon>
        <taxon>Bacillati</taxon>
        <taxon>Cyanobacteriota</taxon>
        <taxon>Cyanophyceae</taxon>
        <taxon>Gloeobacterales</taxon>
        <taxon>Gloeobacteraceae</taxon>
        <taxon>Gloeobacter</taxon>
    </lineage>
</organism>
<dbReference type="NCBIfam" id="TIGR00372">
    <property type="entry name" value="cas4"/>
    <property type="match status" value="1"/>
</dbReference>
<dbReference type="STRING" id="1183438.GKIL_1964"/>
<keyword evidence="6 13" id="KW-0479">Metal-binding</keyword>
<dbReference type="PANTHER" id="PTHR36531:SF6">
    <property type="entry name" value="DNA REPLICATION ATP-DEPENDENT HELICASE_NUCLEASE DNA2"/>
    <property type="match status" value="1"/>
</dbReference>
<keyword evidence="5 13" id="KW-0540">Nuclease</keyword>
<dbReference type="InterPro" id="IPR022765">
    <property type="entry name" value="Dna2/Cas4_DUF83"/>
</dbReference>
<evidence type="ECO:0000256" key="2">
    <source>
        <dbReference type="ARBA" id="ARBA00009189"/>
    </source>
</evidence>
<dbReference type="eggNOG" id="COG1468">
    <property type="taxonomic scope" value="Bacteria"/>
</dbReference>
<dbReference type="GO" id="GO:0004527">
    <property type="term" value="F:exonuclease activity"/>
    <property type="evidence" value="ECO:0007669"/>
    <property type="project" value="UniProtKB-KW"/>
</dbReference>
<comment type="cofactor">
    <cofactor evidence="13">
        <name>iron-sulfur cluster</name>
        <dbReference type="ChEBI" id="CHEBI:30408"/>
    </cofactor>
</comment>
<protein>
    <recommendedName>
        <fullName evidence="4 13">CRISPR-associated exonuclease Cas4</fullName>
        <ecNumber evidence="3 13">3.1.12.1</ecNumber>
    </recommendedName>
</protein>
<dbReference type="EC" id="3.1.12.1" evidence="3 13"/>
<dbReference type="GO" id="GO:0051607">
    <property type="term" value="P:defense response to virus"/>
    <property type="evidence" value="ECO:0007669"/>
    <property type="project" value="UniProtKB-KW"/>
</dbReference>
<dbReference type="GO" id="GO:0046872">
    <property type="term" value="F:metal ion binding"/>
    <property type="evidence" value="ECO:0007669"/>
    <property type="project" value="UniProtKB-KW"/>
</dbReference>
<evidence type="ECO:0000256" key="11">
    <source>
        <dbReference type="ARBA" id="ARBA00023118"/>
    </source>
</evidence>
<gene>
    <name evidence="15" type="ORF">GKIL_1964</name>
</gene>
<evidence type="ECO:0000256" key="12">
    <source>
        <dbReference type="ARBA" id="ARBA00023211"/>
    </source>
</evidence>
<name>U5QKJ5_GLOK1</name>
<evidence type="ECO:0000256" key="10">
    <source>
        <dbReference type="ARBA" id="ARBA00023014"/>
    </source>
</evidence>
<dbReference type="EMBL" id="CP003587">
    <property type="protein sequence ID" value="AGY58210.1"/>
    <property type="molecule type" value="Genomic_DNA"/>
</dbReference>
<dbReference type="RefSeq" id="WP_023173334.1">
    <property type="nucleotide sequence ID" value="NC_022600.1"/>
</dbReference>
<evidence type="ECO:0000256" key="4">
    <source>
        <dbReference type="ARBA" id="ARBA00020049"/>
    </source>
</evidence>
<comment type="similarity">
    <text evidence="2 13">Belongs to the CRISPR-associated exonuclease Cas4 family.</text>
</comment>
<evidence type="ECO:0000256" key="13">
    <source>
        <dbReference type="RuleBase" id="RU365022"/>
    </source>
</evidence>
<dbReference type="AlphaFoldDB" id="U5QKJ5"/>
<evidence type="ECO:0000313" key="16">
    <source>
        <dbReference type="Proteomes" id="UP000017396"/>
    </source>
</evidence>
<evidence type="ECO:0000256" key="5">
    <source>
        <dbReference type="ARBA" id="ARBA00022722"/>
    </source>
</evidence>
<keyword evidence="12 13" id="KW-0464">Manganese</keyword>
<dbReference type="KEGG" id="glj:GKIL_1964"/>
<evidence type="ECO:0000256" key="8">
    <source>
        <dbReference type="ARBA" id="ARBA00022839"/>
    </source>
</evidence>
<keyword evidence="16" id="KW-1185">Reference proteome</keyword>
<dbReference type="InterPro" id="IPR051827">
    <property type="entry name" value="Cas4_exonuclease"/>
</dbReference>
<accession>U5QKJ5</accession>
<evidence type="ECO:0000259" key="14">
    <source>
        <dbReference type="Pfam" id="PF01930"/>
    </source>
</evidence>
<dbReference type="OrthoDB" id="9781776at2"/>